<dbReference type="InterPro" id="IPR014444">
    <property type="entry name" value="PH1575-like"/>
</dbReference>
<keyword evidence="3" id="KW-1185">Reference proteome</keyword>
<evidence type="ECO:0000259" key="1">
    <source>
        <dbReference type="Pfam" id="PF01937"/>
    </source>
</evidence>
<feature type="domain" description="Damage-control phosphatase ARMT1-like metal-binding" evidence="1">
    <location>
        <begin position="6"/>
        <end position="284"/>
    </location>
</feature>
<dbReference type="HOGENOM" id="CLU_071520_0_0_9"/>
<dbReference type="PIRSF" id="PIRSF006593">
    <property type="entry name" value="UCP006593"/>
    <property type="match status" value="1"/>
</dbReference>
<gene>
    <name evidence="2" type="ordered locus">Thexy_0881</name>
</gene>
<dbReference type="EMBL" id="CP002739">
    <property type="protein sequence ID" value="AEF16921.1"/>
    <property type="molecule type" value="Genomic_DNA"/>
</dbReference>
<dbReference type="InterPro" id="IPR002791">
    <property type="entry name" value="ARMT1-like_metal-bd"/>
</dbReference>
<dbReference type="STRING" id="858215.Thexy_0881"/>
<evidence type="ECO:0000313" key="3">
    <source>
        <dbReference type="Proteomes" id="UP000007239"/>
    </source>
</evidence>
<dbReference type="SUPFAM" id="SSF111321">
    <property type="entry name" value="AF1104-like"/>
    <property type="match status" value="1"/>
</dbReference>
<protein>
    <recommendedName>
        <fullName evidence="1">Damage-control phosphatase ARMT1-like metal-binding domain-containing protein</fullName>
    </recommendedName>
</protein>
<dbReference type="AlphaFoldDB" id="F6BJF3"/>
<evidence type="ECO:0000313" key="2">
    <source>
        <dbReference type="EMBL" id="AEF16921.1"/>
    </source>
</evidence>
<dbReference type="KEGG" id="txy:Thexy_0881"/>
<dbReference type="Proteomes" id="UP000007239">
    <property type="component" value="Chromosome"/>
</dbReference>
<organism evidence="2 3">
    <name type="scientific">Thermoanaerobacterium xylanolyticum (strain ATCC 49914 / DSM 7097 / LX-11)</name>
    <dbReference type="NCBI Taxonomy" id="858215"/>
    <lineage>
        <taxon>Bacteria</taxon>
        <taxon>Bacillati</taxon>
        <taxon>Bacillota</taxon>
        <taxon>Clostridia</taxon>
        <taxon>Thermoanaerobacterales</taxon>
        <taxon>Thermoanaerobacteraceae</taxon>
        <taxon>Thermoanaerobacterium</taxon>
    </lineage>
</organism>
<name>F6BJF3_THEXL</name>
<accession>F6BJF3</accession>
<dbReference type="Gene3D" id="1.10.285.20">
    <property type="entry name" value="Uncharacterised protein PF01937, DUF89, domain 2"/>
    <property type="match status" value="1"/>
</dbReference>
<reference evidence="2" key="1">
    <citation type="submission" date="2011-05" db="EMBL/GenBank/DDBJ databases">
        <title>Complete sequence of Thermoanaerobacterium xylanolyticum LX-11.</title>
        <authorList>
            <consortium name="US DOE Joint Genome Institute"/>
            <person name="Lucas S."/>
            <person name="Han J."/>
            <person name="Lapidus A."/>
            <person name="Cheng J.-F."/>
            <person name="Goodwin L."/>
            <person name="Pitluck S."/>
            <person name="Peters L."/>
            <person name="Mikhailova N."/>
            <person name="Lu M."/>
            <person name="Han C."/>
            <person name="Tapia R."/>
            <person name="Land M."/>
            <person name="Hauser L."/>
            <person name="Kyrpides N."/>
            <person name="Ivanova N."/>
            <person name="Pagani I."/>
            <person name="Hemme C."/>
            <person name="Woyke T."/>
        </authorList>
    </citation>
    <scope>NUCLEOTIDE SEQUENCE</scope>
    <source>
        <strain evidence="2">LX-11</strain>
    </source>
</reference>
<sequence>MKLYLECIPCFLKQTLFATKDQEEEKRIIILKKVIKFLYDKNWDTSHDEIVNQIYNLIREETRILDPYKDIKKESNNMALKLYPSLKSQLNKIDNMEKRLYTAAKLSIAGNIIDFGPSSEFDLDKTINDVLNKKLAIDDFDILLNKILIYDNLLFFADNSGEIVFDKIFIEEMINIRNKPFKEIAFVIKGGPIINDAMIDDVYEVGIDKFPNITFYKIGNGMKDTGPNRKDKEVKGWIKNYDIVISKGQANYEGLSENKNIFFMLISKCPVISKDLNVEVMDAVIKYNI</sequence>
<dbReference type="eggNOG" id="COG1578">
    <property type="taxonomic scope" value="Bacteria"/>
</dbReference>
<dbReference type="Gene3D" id="3.40.50.10880">
    <property type="entry name" value="Uncharacterised protein PF01937, DUF89, domain 3"/>
    <property type="match status" value="1"/>
</dbReference>
<proteinExistence type="predicted"/>
<dbReference type="InterPro" id="IPR036075">
    <property type="entry name" value="ARMT-1-like_metal-bd_sf"/>
</dbReference>
<dbReference type="Pfam" id="PF01937">
    <property type="entry name" value="ARMT1-like_dom"/>
    <property type="match status" value="1"/>
</dbReference>
<dbReference type="RefSeq" id="WP_013787667.1">
    <property type="nucleotide sequence ID" value="NC_015555.1"/>
</dbReference>